<gene>
    <name evidence="2" type="ORF">H9968_03985</name>
</gene>
<protein>
    <submittedName>
        <fullName evidence="2">DUF1858 domain-containing protein</fullName>
    </submittedName>
</protein>
<dbReference type="PANTHER" id="PTHR39341:SF1">
    <property type="entry name" value="DUF1858 DOMAIN-CONTAINING PROTEIN"/>
    <property type="match status" value="1"/>
</dbReference>
<sequence length="71" mass="7545">MAAQVVTKNTLIGEMLQMDMGIAAILMAAGMHCVGCPSSAMESLEEACMVHGMDADQVLGRINDYLANKNK</sequence>
<dbReference type="Proteomes" id="UP000824049">
    <property type="component" value="Unassembled WGS sequence"/>
</dbReference>
<dbReference type="AlphaFoldDB" id="A0A9D2EKK0"/>
<accession>A0A9D2EKK0</accession>
<dbReference type="Pfam" id="PF08984">
    <property type="entry name" value="DUF1858"/>
    <property type="match status" value="1"/>
</dbReference>
<organism evidence="2 3">
    <name type="scientific">Candidatus Anaerobutyricum stercoris</name>
    <dbReference type="NCBI Taxonomy" id="2838457"/>
    <lineage>
        <taxon>Bacteria</taxon>
        <taxon>Bacillati</taxon>
        <taxon>Bacillota</taxon>
        <taxon>Clostridia</taxon>
        <taxon>Lachnospirales</taxon>
        <taxon>Lachnospiraceae</taxon>
        <taxon>Anaerobutyricum</taxon>
    </lineage>
</organism>
<reference evidence="2" key="2">
    <citation type="submission" date="2021-04" db="EMBL/GenBank/DDBJ databases">
        <authorList>
            <person name="Gilroy R."/>
        </authorList>
    </citation>
    <scope>NUCLEOTIDE SEQUENCE</scope>
    <source>
        <strain evidence="2">CHK179-28034</strain>
    </source>
</reference>
<comment type="caution">
    <text evidence="2">The sequence shown here is derived from an EMBL/GenBank/DDBJ whole genome shotgun (WGS) entry which is preliminary data.</text>
</comment>
<dbReference type="EMBL" id="DXBR01000040">
    <property type="protein sequence ID" value="HIZ39075.1"/>
    <property type="molecule type" value="Genomic_DNA"/>
</dbReference>
<evidence type="ECO:0000259" key="1">
    <source>
        <dbReference type="Pfam" id="PF08984"/>
    </source>
</evidence>
<feature type="domain" description="DUF1858" evidence="1">
    <location>
        <begin position="7"/>
        <end position="58"/>
    </location>
</feature>
<dbReference type="InterPro" id="IPR038062">
    <property type="entry name" value="ScdA-like_N_sf"/>
</dbReference>
<dbReference type="SUPFAM" id="SSF140683">
    <property type="entry name" value="SP0561-like"/>
    <property type="match status" value="1"/>
</dbReference>
<proteinExistence type="predicted"/>
<name>A0A9D2EKK0_9FIRM</name>
<dbReference type="NCBIfam" id="TIGR03980">
    <property type="entry name" value="prismane_assoc"/>
    <property type="match status" value="1"/>
</dbReference>
<dbReference type="PANTHER" id="PTHR39341">
    <property type="entry name" value="BSL7085 PROTEIN"/>
    <property type="match status" value="1"/>
</dbReference>
<dbReference type="Gene3D" id="1.10.3910.10">
    <property type="entry name" value="SP0561-like"/>
    <property type="match status" value="1"/>
</dbReference>
<dbReference type="InterPro" id="IPR015077">
    <property type="entry name" value="DUF1858"/>
</dbReference>
<evidence type="ECO:0000313" key="3">
    <source>
        <dbReference type="Proteomes" id="UP000824049"/>
    </source>
</evidence>
<dbReference type="InterPro" id="IPR023883">
    <property type="entry name" value="CHP03980_redox-disulphide"/>
</dbReference>
<evidence type="ECO:0000313" key="2">
    <source>
        <dbReference type="EMBL" id="HIZ39075.1"/>
    </source>
</evidence>
<reference evidence="2" key="1">
    <citation type="journal article" date="2021" name="PeerJ">
        <title>Extensive microbial diversity within the chicken gut microbiome revealed by metagenomics and culture.</title>
        <authorList>
            <person name="Gilroy R."/>
            <person name="Ravi A."/>
            <person name="Getino M."/>
            <person name="Pursley I."/>
            <person name="Horton D.L."/>
            <person name="Alikhan N.F."/>
            <person name="Baker D."/>
            <person name="Gharbi K."/>
            <person name="Hall N."/>
            <person name="Watson M."/>
            <person name="Adriaenssens E.M."/>
            <person name="Foster-Nyarko E."/>
            <person name="Jarju S."/>
            <person name="Secka A."/>
            <person name="Antonio M."/>
            <person name="Oren A."/>
            <person name="Chaudhuri R.R."/>
            <person name="La Ragione R."/>
            <person name="Hildebrand F."/>
            <person name="Pallen M.J."/>
        </authorList>
    </citation>
    <scope>NUCLEOTIDE SEQUENCE</scope>
    <source>
        <strain evidence="2">CHK179-28034</strain>
    </source>
</reference>